<evidence type="ECO:0000256" key="11">
    <source>
        <dbReference type="ARBA" id="ARBA00022840"/>
    </source>
</evidence>
<dbReference type="SUPFAM" id="SSF52374">
    <property type="entry name" value="Nucleotidylyl transferase"/>
    <property type="match status" value="1"/>
</dbReference>
<evidence type="ECO:0000259" key="16">
    <source>
        <dbReference type="SMART" id="SM00904"/>
    </source>
</evidence>
<evidence type="ECO:0000256" key="3">
    <source>
        <dbReference type="ARBA" id="ARBA00005201"/>
    </source>
</evidence>
<evidence type="ECO:0000256" key="4">
    <source>
        <dbReference type="ARBA" id="ARBA00022630"/>
    </source>
</evidence>
<keyword evidence="5 15" id="KW-0288">FMN</keyword>
<dbReference type="EMBL" id="DXAW01000147">
    <property type="protein sequence ID" value="HIZ86494.1"/>
    <property type="molecule type" value="Genomic_DNA"/>
</dbReference>
<dbReference type="FunFam" id="2.40.30.30:FF:000003">
    <property type="entry name" value="Riboflavin biosynthesis protein"/>
    <property type="match status" value="1"/>
</dbReference>
<comment type="catalytic activity">
    <reaction evidence="14 15">
        <text>FMN + ATP + H(+) = FAD + diphosphate</text>
        <dbReference type="Rhea" id="RHEA:17237"/>
        <dbReference type="ChEBI" id="CHEBI:15378"/>
        <dbReference type="ChEBI" id="CHEBI:30616"/>
        <dbReference type="ChEBI" id="CHEBI:33019"/>
        <dbReference type="ChEBI" id="CHEBI:57692"/>
        <dbReference type="ChEBI" id="CHEBI:58210"/>
        <dbReference type="EC" id="2.7.7.2"/>
    </reaction>
</comment>
<name>A0A9D2KA16_9BACT</name>
<evidence type="ECO:0000256" key="8">
    <source>
        <dbReference type="ARBA" id="ARBA00022741"/>
    </source>
</evidence>
<dbReference type="GO" id="GO:0008531">
    <property type="term" value="F:riboflavin kinase activity"/>
    <property type="evidence" value="ECO:0007669"/>
    <property type="project" value="UniProtKB-UniRule"/>
</dbReference>
<evidence type="ECO:0000256" key="2">
    <source>
        <dbReference type="ARBA" id="ARBA00004726"/>
    </source>
</evidence>
<gene>
    <name evidence="17" type="ORF">IAC04_08385</name>
</gene>
<keyword evidence="11 15" id="KW-0067">ATP-binding</keyword>
<evidence type="ECO:0000256" key="14">
    <source>
        <dbReference type="ARBA" id="ARBA00049494"/>
    </source>
</evidence>
<keyword evidence="7 15" id="KW-0548">Nucleotidyltransferase</keyword>
<comment type="pathway">
    <text evidence="3 15">Cofactor biosynthesis; FMN biosynthesis; FMN from riboflavin (ATP route): step 1/1.</text>
</comment>
<dbReference type="FunFam" id="3.40.50.620:FF:000021">
    <property type="entry name" value="Riboflavin biosynthesis protein"/>
    <property type="match status" value="1"/>
</dbReference>
<dbReference type="NCBIfam" id="NF004162">
    <property type="entry name" value="PRK05627.1-5"/>
    <property type="match status" value="1"/>
</dbReference>
<dbReference type="GO" id="GO:0006747">
    <property type="term" value="P:FAD biosynthetic process"/>
    <property type="evidence" value="ECO:0007669"/>
    <property type="project" value="UniProtKB-UniRule"/>
</dbReference>
<comment type="catalytic activity">
    <reaction evidence="13 15">
        <text>riboflavin + ATP = FMN + ADP + H(+)</text>
        <dbReference type="Rhea" id="RHEA:14357"/>
        <dbReference type="ChEBI" id="CHEBI:15378"/>
        <dbReference type="ChEBI" id="CHEBI:30616"/>
        <dbReference type="ChEBI" id="CHEBI:57986"/>
        <dbReference type="ChEBI" id="CHEBI:58210"/>
        <dbReference type="ChEBI" id="CHEBI:456216"/>
        <dbReference type="EC" id="2.7.1.26"/>
    </reaction>
</comment>
<dbReference type="CDD" id="cd02064">
    <property type="entry name" value="FAD_synthetase_N"/>
    <property type="match status" value="1"/>
</dbReference>
<dbReference type="GO" id="GO:0009398">
    <property type="term" value="P:FMN biosynthetic process"/>
    <property type="evidence" value="ECO:0007669"/>
    <property type="project" value="UniProtKB-UniRule"/>
</dbReference>
<dbReference type="Pfam" id="PF06574">
    <property type="entry name" value="FAD_syn"/>
    <property type="match status" value="1"/>
</dbReference>
<reference evidence="17" key="2">
    <citation type="submission" date="2021-04" db="EMBL/GenBank/DDBJ databases">
        <authorList>
            <person name="Gilroy R."/>
        </authorList>
    </citation>
    <scope>NUCLEOTIDE SEQUENCE</scope>
    <source>
        <strain evidence="17">Gambia16-554</strain>
    </source>
</reference>
<evidence type="ECO:0000256" key="5">
    <source>
        <dbReference type="ARBA" id="ARBA00022643"/>
    </source>
</evidence>
<dbReference type="InterPro" id="IPR002606">
    <property type="entry name" value="Riboflavin_kinase_bac"/>
</dbReference>
<dbReference type="GO" id="GO:0009231">
    <property type="term" value="P:riboflavin biosynthetic process"/>
    <property type="evidence" value="ECO:0007669"/>
    <property type="project" value="InterPro"/>
</dbReference>
<evidence type="ECO:0000256" key="6">
    <source>
        <dbReference type="ARBA" id="ARBA00022679"/>
    </source>
</evidence>
<reference evidence="17" key="1">
    <citation type="journal article" date="2021" name="PeerJ">
        <title>Extensive microbial diversity within the chicken gut microbiome revealed by metagenomics and culture.</title>
        <authorList>
            <person name="Gilroy R."/>
            <person name="Ravi A."/>
            <person name="Getino M."/>
            <person name="Pursley I."/>
            <person name="Horton D.L."/>
            <person name="Alikhan N.F."/>
            <person name="Baker D."/>
            <person name="Gharbi K."/>
            <person name="Hall N."/>
            <person name="Watson M."/>
            <person name="Adriaenssens E.M."/>
            <person name="Foster-Nyarko E."/>
            <person name="Jarju S."/>
            <person name="Secka A."/>
            <person name="Antonio M."/>
            <person name="Oren A."/>
            <person name="Chaudhuri R.R."/>
            <person name="La Ragione R."/>
            <person name="Hildebrand F."/>
            <person name="Pallen M.J."/>
        </authorList>
    </citation>
    <scope>NUCLEOTIDE SEQUENCE</scope>
    <source>
        <strain evidence="17">Gambia16-554</strain>
    </source>
</reference>
<dbReference type="GO" id="GO:0005524">
    <property type="term" value="F:ATP binding"/>
    <property type="evidence" value="ECO:0007669"/>
    <property type="project" value="UniProtKB-UniRule"/>
</dbReference>
<dbReference type="AlphaFoldDB" id="A0A9D2KA16"/>
<evidence type="ECO:0000256" key="10">
    <source>
        <dbReference type="ARBA" id="ARBA00022827"/>
    </source>
</evidence>
<dbReference type="InterPro" id="IPR014729">
    <property type="entry name" value="Rossmann-like_a/b/a_fold"/>
</dbReference>
<dbReference type="Pfam" id="PF01687">
    <property type="entry name" value="Flavokinase"/>
    <property type="match status" value="1"/>
</dbReference>
<evidence type="ECO:0000256" key="12">
    <source>
        <dbReference type="ARBA" id="ARBA00023268"/>
    </source>
</evidence>
<evidence type="ECO:0000313" key="18">
    <source>
        <dbReference type="Proteomes" id="UP000824115"/>
    </source>
</evidence>
<dbReference type="PANTHER" id="PTHR22749:SF6">
    <property type="entry name" value="RIBOFLAVIN KINASE"/>
    <property type="match status" value="1"/>
</dbReference>
<evidence type="ECO:0000256" key="15">
    <source>
        <dbReference type="PIRNR" id="PIRNR004491"/>
    </source>
</evidence>
<comment type="pathway">
    <text evidence="2 15">Cofactor biosynthesis; FAD biosynthesis; FAD from FMN: step 1/1.</text>
</comment>
<protein>
    <recommendedName>
        <fullName evidence="15">Riboflavin biosynthesis protein</fullName>
    </recommendedName>
    <domain>
        <recommendedName>
            <fullName evidence="15">Riboflavin kinase</fullName>
            <ecNumber evidence="15">2.7.1.26</ecNumber>
        </recommendedName>
        <alternativeName>
            <fullName evidence="15">Flavokinase</fullName>
        </alternativeName>
    </domain>
    <domain>
        <recommendedName>
            <fullName evidence="15">FMN adenylyltransferase</fullName>
            <ecNumber evidence="15">2.7.7.2</ecNumber>
        </recommendedName>
        <alternativeName>
            <fullName evidence="15">FAD pyrophosphorylase</fullName>
        </alternativeName>
        <alternativeName>
            <fullName evidence="15">FAD synthase</fullName>
        </alternativeName>
    </domain>
</protein>
<dbReference type="SMART" id="SM00904">
    <property type="entry name" value="Flavokinase"/>
    <property type="match status" value="1"/>
</dbReference>
<dbReference type="Gene3D" id="2.40.30.30">
    <property type="entry name" value="Riboflavin kinase-like"/>
    <property type="match status" value="1"/>
</dbReference>
<dbReference type="EC" id="2.7.7.2" evidence="15"/>
<dbReference type="InterPro" id="IPR023468">
    <property type="entry name" value="Riboflavin_kinase"/>
</dbReference>
<sequence>MVVAATGFFDGVHAGHRAVLQVLKDTARERGEESAVITFWPHPRNVLQQDAPSFRLLNSVDEKRELIRSFGIDQFHVIPFTKDFSQLDTVDFMRDYLQERYHVDTLIIGYDHRLGRSSTASREELAAIASSVGLRTRIVEEVHCGERKVSSTAIRRLLTGGDVRGAGQMLGYRYSLFGVVVSGNMLGRTMGFPTANMQLYEPLKLVPADGVYAVTVDVLGQRRQGMRNIGTRPTVDMGNARTIETNIFDFNEDIYGLDIRISFVDRIRDEHRFPSVDELSRQMTKDSCTAREILASV</sequence>
<dbReference type="PIRSF" id="PIRSF004491">
    <property type="entry name" value="FAD_Synth"/>
    <property type="match status" value="1"/>
</dbReference>
<comment type="similarity">
    <text evidence="15">Belongs to the ribF family.</text>
</comment>
<dbReference type="InterPro" id="IPR015864">
    <property type="entry name" value="FAD_synthase"/>
</dbReference>
<dbReference type="SUPFAM" id="SSF82114">
    <property type="entry name" value="Riboflavin kinase-like"/>
    <property type="match status" value="1"/>
</dbReference>
<keyword evidence="10 15" id="KW-0274">FAD</keyword>
<proteinExistence type="inferred from homology"/>
<keyword evidence="9 15" id="KW-0418">Kinase</keyword>
<dbReference type="Proteomes" id="UP000824115">
    <property type="component" value="Unassembled WGS sequence"/>
</dbReference>
<keyword evidence="6 15" id="KW-0808">Transferase</keyword>
<comment type="caution">
    <text evidence="17">The sequence shown here is derived from an EMBL/GenBank/DDBJ whole genome shotgun (WGS) entry which is preliminary data.</text>
</comment>
<evidence type="ECO:0000256" key="1">
    <source>
        <dbReference type="ARBA" id="ARBA00002121"/>
    </source>
</evidence>
<accession>A0A9D2KA16</accession>
<dbReference type="GO" id="GO:0003919">
    <property type="term" value="F:FMN adenylyltransferase activity"/>
    <property type="evidence" value="ECO:0007669"/>
    <property type="project" value="UniProtKB-UniRule"/>
</dbReference>
<dbReference type="InterPro" id="IPR015865">
    <property type="entry name" value="Riboflavin_kinase_bac/euk"/>
</dbReference>
<dbReference type="EC" id="2.7.1.26" evidence="15"/>
<dbReference type="NCBIfam" id="TIGR00083">
    <property type="entry name" value="ribF"/>
    <property type="match status" value="1"/>
</dbReference>
<comment type="function">
    <text evidence="1">Catalyzes the phosphorylation of riboflavin to FMN followed by the adenylation of FMN to FAD.</text>
</comment>
<keyword evidence="12" id="KW-0511">Multifunctional enzyme</keyword>
<keyword evidence="8 15" id="KW-0547">Nucleotide-binding</keyword>
<evidence type="ECO:0000256" key="13">
    <source>
        <dbReference type="ARBA" id="ARBA00047880"/>
    </source>
</evidence>
<dbReference type="Gene3D" id="3.40.50.620">
    <property type="entry name" value="HUPs"/>
    <property type="match status" value="1"/>
</dbReference>
<dbReference type="InterPro" id="IPR023465">
    <property type="entry name" value="Riboflavin_kinase_dom_sf"/>
</dbReference>
<evidence type="ECO:0000256" key="9">
    <source>
        <dbReference type="ARBA" id="ARBA00022777"/>
    </source>
</evidence>
<evidence type="ECO:0000313" key="17">
    <source>
        <dbReference type="EMBL" id="HIZ86494.1"/>
    </source>
</evidence>
<feature type="domain" description="Riboflavin kinase" evidence="16">
    <location>
        <begin position="169"/>
        <end position="295"/>
    </location>
</feature>
<keyword evidence="4 15" id="KW-0285">Flavoprotein</keyword>
<organism evidence="17 18">
    <name type="scientific">Candidatus Coprenecus stercoravium</name>
    <dbReference type="NCBI Taxonomy" id="2840735"/>
    <lineage>
        <taxon>Bacteria</taxon>
        <taxon>Pseudomonadati</taxon>
        <taxon>Bacteroidota</taxon>
        <taxon>Bacteroidia</taxon>
        <taxon>Bacteroidales</taxon>
        <taxon>Rikenellaceae</taxon>
        <taxon>Rikenellaceae incertae sedis</taxon>
        <taxon>Candidatus Coprenecus</taxon>
    </lineage>
</organism>
<evidence type="ECO:0000256" key="7">
    <source>
        <dbReference type="ARBA" id="ARBA00022695"/>
    </source>
</evidence>
<dbReference type="PANTHER" id="PTHR22749">
    <property type="entry name" value="RIBOFLAVIN KINASE/FMN ADENYLYLTRANSFERASE"/>
    <property type="match status" value="1"/>
</dbReference>